<dbReference type="PANTHER" id="PTHR43464">
    <property type="entry name" value="METHYLTRANSFERASE"/>
    <property type="match status" value="1"/>
</dbReference>
<dbReference type="InterPro" id="IPR029063">
    <property type="entry name" value="SAM-dependent_MTases_sf"/>
</dbReference>
<dbReference type="Gene3D" id="3.40.50.150">
    <property type="entry name" value="Vaccinia Virus protein VP39"/>
    <property type="match status" value="1"/>
</dbReference>
<keyword evidence="3" id="KW-0949">S-adenosyl-L-methionine</keyword>
<comment type="caution">
    <text evidence="5">The sequence shown here is derived from an EMBL/GenBank/DDBJ whole genome shotgun (WGS) entry which is preliminary data.</text>
</comment>
<name>A0A9D1I652_9CLOT</name>
<evidence type="ECO:0000256" key="3">
    <source>
        <dbReference type="ARBA" id="ARBA00022691"/>
    </source>
</evidence>
<evidence type="ECO:0000256" key="2">
    <source>
        <dbReference type="ARBA" id="ARBA00022679"/>
    </source>
</evidence>
<reference evidence="5" key="1">
    <citation type="submission" date="2020-10" db="EMBL/GenBank/DDBJ databases">
        <authorList>
            <person name="Gilroy R."/>
        </authorList>
    </citation>
    <scope>NUCLEOTIDE SEQUENCE</scope>
    <source>
        <strain evidence="5">CHK195-4489</strain>
    </source>
</reference>
<accession>A0A9D1I652</accession>
<sequence length="269" mass="31067">MDRTTKEIRDYYNANVKEEWNRIAGRPEFLITCRYLDRYIRPGDSVLDIGGGPGRYSLYLSEKGCDVTLLDLSEENVKFAAEQAKNSNLKLCCVSGDARTADRLFAETFDHILLMGPMYHLLEASERAKAVWAALKLLKPGGTIFISFINLYAGMIYAMKFEPDIIADPQEHAFYQAFLENRSFAGEAFTRAYYARQDEILPFLEQFPIDRLHLLGQESISSPCEENIMGQRKELVDLWLDFCEQLCEREELLSWSEHLLYIGRKRNTE</sequence>
<protein>
    <submittedName>
        <fullName evidence="5">Methyltransferase domain-containing protein</fullName>
    </submittedName>
</protein>
<evidence type="ECO:0000313" key="6">
    <source>
        <dbReference type="Proteomes" id="UP000824089"/>
    </source>
</evidence>
<proteinExistence type="predicted"/>
<feature type="domain" description="Methyltransferase" evidence="4">
    <location>
        <begin position="46"/>
        <end position="142"/>
    </location>
</feature>
<dbReference type="AlphaFoldDB" id="A0A9D1I652"/>
<dbReference type="CDD" id="cd02440">
    <property type="entry name" value="AdoMet_MTases"/>
    <property type="match status" value="1"/>
</dbReference>
<keyword evidence="2" id="KW-0808">Transferase</keyword>
<evidence type="ECO:0000313" key="5">
    <source>
        <dbReference type="EMBL" id="HIU28856.1"/>
    </source>
</evidence>
<dbReference type="Proteomes" id="UP000824089">
    <property type="component" value="Unassembled WGS sequence"/>
</dbReference>
<gene>
    <name evidence="5" type="ORF">IAD50_01015</name>
</gene>
<dbReference type="PANTHER" id="PTHR43464:SF19">
    <property type="entry name" value="UBIQUINONE BIOSYNTHESIS O-METHYLTRANSFERASE, MITOCHONDRIAL"/>
    <property type="match status" value="1"/>
</dbReference>
<dbReference type="GO" id="GO:0032259">
    <property type="term" value="P:methylation"/>
    <property type="evidence" value="ECO:0007669"/>
    <property type="project" value="UniProtKB-KW"/>
</dbReference>
<keyword evidence="1 5" id="KW-0489">Methyltransferase</keyword>
<dbReference type="InterPro" id="IPR041698">
    <property type="entry name" value="Methyltransf_25"/>
</dbReference>
<dbReference type="SUPFAM" id="SSF53335">
    <property type="entry name" value="S-adenosyl-L-methionine-dependent methyltransferases"/>
    <property type="match status" value="1"/>
</dbReference>
<evidence type="ECO:0000259" key="4">
    <source>
        <dbReference type="Pfam" id="PF13649"/>
    </source>
</evidence>
<dbReference type="EMBL" id="DVMM01000020">
    <property type="protein sequence ID" value="HIU28856.1"/>
    <property type="molecule type" value="Genomic_DNA"/>
</dbReference>
<organism evidence="5 6">
    <name type="scientific">Candidatus Egerieisoma faecipullorum</name>
    <dbReference type="NCBI Taxonomy" id="2840963"/>
    <lineage>
        <taxon>Bacteria</taxon>
        <taxon>Bacillati</taxon>
        <taxon>Bacillota</taxon>
        <taxon>Clostridia</taxon>
        <taxon>Eubacteriales</taxon>
        <taxon>Clostridiaceae</taxon>
        <taxon>Clostridiaceae incertae sedis</taxon>
        <taxon>Candidatus Egerieisoma</taxon>
    </lineage>
</organism>
<dbReference type="GO" id="GO:0008168">
    <property type="term" value="F:methyltransferase activity"/>
    <property type="evidence" value="ECO:0007669"/>
    <property type="project" value="UniProtKB-KW"/>
</dbReference>
<reference evidence="5" key="2">
    <citation type="journal article" date="2021" name="PeerJ">
        <title>Extensive microbial diversity within the chicken gut microbiome revealed by metagenomics and culture.</title>
        <authorList>
            <person name="Gilroy R."/>
            <person name="Ravi A."/>
            <person name="Getino M."/>
            <person name="Pursley I."/>
            <person name="Horton D.L."/>
            <person name="Alikhan N.F."/>
            <person name="Baker D."/>
            <person name="Gharbi K."/>
            <person name="Hall N."/>
            <person name="Watson M."/>
            <person name="Adriaenssens E.M."/>
            <person name="Foster-Nyarko E."/>
            <person name="Jarju S."/>
            <person name="Secka A."/>
            <person name="Antonio M."/>
            <person name="Oren A."/>
            <person name="Chaudhuri R.R."/>
            <person name="La Ragione R."/>
            <person name="Hildebrand F."/>
            <person name="Pallen M.J."/>
        </authorList>
    </citation>
    <scope>NUCLEOTIDE SEQUENCE</scope>
    <source>
        <strain evidence="5">CHK195-4489</strain>
    </source>
</reference>
<evidence type="ECO:0000256" key="1">
    <source>
        <dbReference type="ARBA" id="ARBA00022603"/>
    </source>
</evidence>
<dbReference type="Pfam" id="PF13649">
    <property type="entry name" value="Methyltransf_25"/>
    <property type="match status" value="1"/>
</dbReference>